<dbReference type="InterPro" id="IPR052184">
    <property type="entry name" value="SDR_enzymes"/>
</dbReference>
<dbReference type="Gene3D" id="3.40.50.720">
    <property type="entry name" value="NAD(P)-binding Rossmann-like Domain"/>
    <property type="match status" value="1"/>
</dbReference>
<dbReference type="OrthoDB" id="5786478at2"/>
<dbReference type="RefSeq" id="WP_089515943.1">
    <property type="nucleotide sequence ID" value="NZ_NJGG01000002.1"/>
</dbReference>
<organism evidence="1 2">
    <name type="scientific">Polynucleobacter cosmopolitanus</name>
    <dbReference type="NCBI Taxonomy" id="351345"/>
    <lineage>
        <taxon>Bacteria</taxon>
        <taxon>Pseudomonadati</taxon>
        <taxon>Pseudomonadota</taxon>
        <taxon>Betaproteobacteria</taxon>
        <taxon>Burkholderiales</taxon>
        <taxon>Burkholderiaceae</taxon>
        <taxon>Polynucleobacter</taxon>
    </lineage>
</organism>
<protein>
    <submittedName>
        <fullName evidence="1">Short-chain dehydrogenase</fullName>
    </submittedName>
</protein>
<sequence>MLSHLEKFNALVIGSTGSIGQAFIEHLNKLPNCSKVIGLSRQSTPSIDYANPDSIQAAADALSHEGPFHLIIVATGILHTDAWLPEKKLSDLHEAQFMQTMQLNALGPGMCLQSFAPLLDSEFGVMACLSAKVGSIEDNRLGGWYSYRASKAALNMLIKTASIEQKRTRPNHCLLALHPGTVASALSRPFKGDQIGRTPHDATFDMLQVLLNVNASDSGKFLSYQGEEIPW</sequence>
<evidence type="ECO:0000313" key="1">
    <source>
        <dbReference type="EMBL" id="OXL14955.1"/>
    </source>
</evidence>
<dbReference type="Pfam" id="PF00106">
    <property type="entry name" value="adh_short"/>
    <property type="match status" value="1"/>
</dbReference>
<dbReference type="AlphaFoldDB" id="A0A229FSI6"/>
<accession>A0A229FSI6</accession>
<name>A0A229FSI6_9BURK</name>
<dbReference type="PANTHER" id="PTHR45458">
    <property type="entry name" value="SHORT-CHAIN DEHYDROGENASE/REDUCTASE SDR"/>
    <property type="match status" value="1"/>
</dbReference>
<dbReference type="PRINTS" id="PR00081">
    <property type="entry name" value="GDHRDH"/>
</dbReference>
<gene>
    <name evidence="1" type="ORF">AOC33_06455</name>
</gene>
<evidence type="ECO:0000313" key="2">
    <source>
        <dbReference type="Proteomes" id="UP000215188"/>
    </source>
</evidence>
<dbReference type="InterPro" id="IPR002347">
    <property type="entry name" value="SDR_fam"/>
</dbReference>
<dbReference type="EMBL" id="NJGG01000002">
    <property type="protein sequence ID" value="OXL14955.1"/>
    <property type="molecule type" value="Genomic_DNA"/>
</dbReference>
<dbReference type="PANTHER" id="PTHR45458:SF1">
    <property type="entry name" value="SHORT CHAIN DEHYDROGENASE"/>
    <property type="match status" value="1"/>
</dbReference>
<dbReference type="InterPro" id="IPR036291">
    <property type="entry name" value="NAD(P)-bd_dom_sf"/>
</dbReference>
<dbReference type="SUPFAM" id="SSF51735">
    <property type="entry name" value="NAD(P)-binding Rossmann-fold domains"/>
    <property type="match status" value="1"/>
</dbReference>
<dbReference type="GO" id="GO:0016616">
    <property type="term" value="F:oxidoreductase activity, acting on the CH-OH group of donors, NAD or NADP as acceptor"/>
    <property type="evidence" value="ECO:0007669"/>
    <property type="project" value="TreeGrafter"/>
</dbReference>
<keyword evidence="2" id="KW-1185">Reference proteome</keyword>
<proteinExistence type="predicted"/>
<dbReference type="Proteomes" id="UP000215188">
    <property type="component" value="Unassembled WGS sequence"/>
</dbReference>
<reference evidence="1 2" key="1">
    <citation type="submission" date="2017-06" db="EMBL/GenBank/DDBJ databases">
        <title>Reclassification of a Polynucleobacter cosmopolitanus strain isolated from tropical Lake Victoria as Polynucleobacter victoriensis comb. nov.</title>
        <authorList>
            <person name="Hahn M.W."/>
        </authorList>
    </citation>
    <scope>NUCLEOTIDE SEQUENCE [LARGE SCALE GENOMIC DNA]</scope>
    <source>
        <strain evidence="1 2">MWH-MoIso2</strain>
    </source>
</reference>
<comment type="caution">
    <text evidence="1">The sequence shown here is derived from an EMBL/GenBank/DDBJ whole genome shotgun (WGS) entry which is preliminary data.</text>
</comment>